<reference evidence="2" key="1">
    <citation type="submission" date="2011-01" db="EMBL/GenBank/DDBJ databases">
        <title>Complete sequence of chromosome of Rahnella sp. Y9602.</title>
        <authorList>
            <consortium name="US DOE Joint Genome Institute"/>
            <person name="Lucas S."/>
            <person name="Copeland A."/>
            <person name="Lapidus A."/>
            <person name="Cheng J.-F."/>
            <person name="Goodwin L."/>
            <person name="Pitluck S."/>
            <person name="Lu M."/>
            <person name="Detter J.C."/>
            <person name="Han C."/>
            <person name="Tapia R."/>
            <person name="Land M."/>
            <person name="Hauser L."/>
            <person name="Kyrpides N."/>
            <person name="Ivanova N."/>
            <person name="Ovchinnikova G."/>
            <person name="Pagani I."/>
            <person name="Sobecky P.A."/>
            <person name="Martinez R.J."/>
            <person name="Woyke T."/>
        </authorList>
    </citation>
    <scope>NUCLEOTIDE SEQUENCE [LARGE SCALE GENOMIC DNA]</scope>
    <source>
        <strain evidence="2">Y9602</strain>
    </source>
</reference>
<proteinExistence type="predicted"/>
<name>A0A0H3F6Z3_RAHSY</name>
<reference evidence="1 2" key="2">
    <citation type="journal article" date="2012" name="J. Bacteriol.">
        <title>Complete Genome Sequence of Rahnella sp. Strain Y9602, a Gammaproteobacterium Isolate from Metal- and Radionuclide-Contaminated Soil.</title>
        <authorList>
            <person name="Martinez R.J."/>
            <person name="Bruce D."/>
            <person name="Detter C."/>
            <person name="Goodwin L.A."/>
            <person name="Han J."/>
            <person name="Han C.S."/>
            <person name="Held B."/>
            <person name="Land M.L."/>
            <person name="Mikhailova N."/>
            <person name="Nolan M."/>
            <person name="Pennacchio L."/>
            <person name="Pitluck S."/>
            <person name="Tapia R."/>
            <person name="Woyke T."/>
            <person name="Sobecky P.A."/>
        </authorList>
    </citation>
    <scope>NUCLEOTIDE SEQUENCE [LARGE SCALE GENOMIC DNA]</scope>
    <source>
        <strain evidence="1 2">Y9602</strain>
    </source>
</reference>
<dbReference type="Proteomes" id="UP000007257">
    <property type="component" value="Chromosome"/>
</dbReference>
<dbReference type="KEGG" id="rah:Rahaq_1373"/>
<evidence type="ECO:0000313" key="2">
    <source>
        <dbReference type="Proteomes" id="UP000007257"/>
    </source>
</evidence>
<accession>A0A0H3F6Z3</accession>
<evidence type="ECO:0000313" key="1">
    <source>
        <dbReference type="EMBL" id="ADW72996.1"/>
    </source>
</evidence>
<organism evidence="1 2">
    <name type="scientific">Rahnella sp. (strain Y9602)</name>
    <dbReference type="NCBI Taxonomy" id="2703885"/>
    <lineage>
        <taxon>Bacteria</taxon>
        <taxon>Pseudomonadati</taxon>
        <taxon>Pseudomonadota</taxon>
        <taxon>Gammaproteobacteria</taxon>
        <taxon>Enterobacterales</taxon>
        <taxon>Yersiniaceae</taxon>
        <taxon>Rahnella</taxon>
    </lineage>
</organism>
<dbReference type="EMBL" id="CP002505">
    <property type="protein sequence ID" value="ADW72996.1"/>
    <property type="molecule type" value="Genomic_DNA"/>
</dbReference>
<protein>
    <submittedName>
        <fullName evidence="1">Uncharacterized protein</fullName>
    </submittedName>
</protein>
<dbReference type="AlphaFoldDB" id="A0A0H3F6Z3"/>
<sequence>MKIIFNLLIEKKKPHRDDVAFLYDAVQLLPGRGISGNIHRLDFGFALQGKC</sequence>
<gene>
    <name evidence="1" type="ordered locus">Rahaq_1373</name>
</gene>
<dbReference type="HOGENOM" id="CLU_3102961_0_0_6"/>